<dbReference type="PANTHER" id="PTHR43775">
    <property type="entry name" value="FATTY ACID SYNTHASE"/>
    <property type="match status" value="1"/>
</dbReference>
<keyword evidence="1" id="KW-0808">Transferase</keyword>
<dbReference type="AlphaFoldDB" id="A0ABD0YNW0"/>
<dbReference type="Pfam" id="PF00109">
    <property type="entry name" value="ketoacyl-synt"/>
    <property type="match status" value="1"/>
</dbReference>
<dbReference type="InterPro" id="IPR016039">
    <property type="entry name" value="Thiolase-like"/>
</dbReference>
<comment type="similarity">
    <text evidence="1">Belongs to the thiolase-like superfamily. Beta-ketoacyl-ACP synthases family.</text>
</comment>
<dbReference type="InterPro" id="IPR014031">
    <property type="entry name" value="Ketoacyl_synth_C"/>
</dbReference>
<dbReference type="SUPFAM" id="SSF53901">
    <property type="entry name" value="Thiolase-like"/>
    <property type="match status" value="2"/>
</dbReference>
<sequence length="305" mass="33187">MKCATGYGMMGRARTMNANRISYYFNAKGPSVVIGCTWEESLEILSVASQLISEGHAVAAIVGVTNMITSPEVSFAIDCMGRLTQGNQTKSFSNDADGYNRSEACVVFFLQRADHARRSYGSVVKVLSTNFGSREQTITGHSPDLYTRFLRQAYDGIDRTKLGFVELDGSANKNTDAMELNTANEVINEGREKPLLVGSIKSNLGHTETASGFVSIVKALIALDTGIIPPNLHFSQPNTGSPALTQGKLQVTITTTTMSSTLYNTRYTGHATPTIMVFLLYPTKGVKFQFCFSKSDSIVQNREAL</sequence>
<dbReference type="EMBL" id="JBFDAA010000005">
    <property type="protein sequence ID" value="KAL1132199.1"/>
    <property type="molecule type" value="Genomic_DNA"/>
</dbReference>
<dbReference type="GO" id="GO:0016740">
    <property type="term" value="F:transferase activity"/>
    <property type="evidence" value="ECO:0007669"/>
    <property type="project" value="UniProtKB-KW"/>
</dbReference>
<feature type="domain" description="Ketosynthase family 3 (KS3)" evidence="2">
    <location>
        <begin position="1"/>
        <end position="269"/>
    </location>
</feature>
<keyword evidence="4" id="KW-1185">Reference proteome</keyword>
<dbReference type="InterPro" id="IPR020841">
    <property type="entry name" value="PKS_Beta-ketoAc_synthase_dom"/>
</dbReference>
<evidence type="ECO:0000259" key="2">
    <source>
        <dbReference type="PROSITE" id="PS52004"/>
    </source>
</evidence>
<reference evidence="3 4" key="1">
    <citation type="submission" date="2024-07" db="EMBL/GenBank/DDBJ databases">
        <title>Chromosome-level genome assembly of the water stick insect Ranatra chinensis (Heteroptera: Nepidae).</title>
        <authorList>
            <person name="Liu X."/>
        </authorList>
    </citation>
    <scope>NUCLEOTIDE SEQUENCE [LARGE SCALE GENOMIC DNA]</scope>
    <source>
        <strain evidence="3">Cailab_2021Rc</strain>
        <tissue evidence="3">Muscle</tissue>
    </source>
</reference>
<evidence type="ECO:0000313" key="4">
    <source>
        <dbReference type="Proteomes" id="UP001558652"/>
    </source>
</evidence>
<dbReference type="PANTHER" id="PTHR43775:SF23">
    <property type="entry name" value="FATTY ACID SYNTHASE 3"/>
    <property type="match status" value="1"/>
</dbReference>
<dbReference type="Pfam" id="PF02801">
    <property type="entry name" value="Ketoacyl-synt_C"/>
    <property type="match status" value="1"/>
</dbReference>
<dbReference type="PROSITE" id="PS52004">
    <property type="entry name" value="KS3_2"/>
    <property type="match status" value="1"/>
</dbReference>
<proteinExistence type="inferred from homology"/>
<dbReference type="InterPro" id="IPR050091">
    <property type="entry name" value="PKS_NRPS_Biosynth_Enz"/>
</dbReference>
<dbReference type="Proteomes" id="UP001558652">
    <property type="component" value="Unassembled WGS sequence"/>
</dbReference>
<dbReference type="Gene3D" id="3.40.47.10">
    <property type="match status" value="1"/>
</dbReference>
<dbReference type="SMART" id="SM00825">
    <property type="entry name" value="PKS_KS"/>
    <property type="match status" value="1"/>
</dbReference>
<gene>
    <name evidence="3" type="ORF">AAG570_010156</name>
</gene>
<organism evidence="3 4">
    <name type="scientific">Ranatra chinensis</name>
    <dbReference type="NCBI Taxonomy" id="642074"/>
    <lineage>
        <taxon>Eukaryota</taxon>
        <taxon>Metazoa</taxon>
        <taxon>Ecdysozoa</taxon>
        <taxon>Arthropoda</taxon>
        <taxon>Hexapoda</taxon>
        <taxon>Insecta</taxon>
        <taxon>Pterygota</taxon>
        <taxon>Neoptera</taxon>
        <taxon>Paraneoptera</taxon>
        <taxon>Hemiptera</taxon>
        <taxon>Heteroptera</taxon>
        <taxon>Panheteroptera</taxon>
        <taxon>Nepomorpha</taxon>
        <taxon>Nepidae</taxon>
        <taxon>Ranatrinae</taxon>
        <taxon>Ranatra</taxon>
    </lineage>
</organism>
<accession>A0ABD0YNW0</accession>
<evidence type="ECO:0000256" key="1">
    <source>
        <dbReference type="RuleBase" id="RU003694"/>
    </source>
</evidence>
<dbReference type="CDD" id="cd00833">
    <property type="entry name" value="PKS"/>
    <property type="match status" value="1"/>
</dbReference>
<dbReference type="InterPro" id="IPR014030">
    <property type="entry name" value="Ketoacyl_synth_N"/>
</dbReference>
<name>A0ABD0YNW0_9HEMI</name>
<comment type="caution">
    <text evidence="3">The sequence shown here is derived from an EMBL/GenBank/DDBJ whole genome shotgun (WGS) entry which is preliminary data.</text>
</comment>
<protein>
    <recommendedName>
        <fullName evidence="2">Ketosynthase family 3 (KS3) domain-containing protein</fullName>
    </recommendedName>
</protein>
<evidence type="ECO:0000313" key="3">
    <source>
        <dbReference type="EMBL" id="KAL1132199.1"/>
    </source>
</evidence>